<proteinExistence type="inferred from homology"/>
<evidence type="ECO:0000256" key="5">
    <source>
        <dbReference type="ARBA" id="ARBA00022989"/>
    </source>
</evidence>
<feature type="transmembrane region" description="Helical" evidence="7">
    <location>
        <begin position="366"/>
        <end position="387"/>
    </location>
</feature>
<feature type="transmembrane region" description="Helical" evidence="7">
    <location>
        <begin position="421"/>
        <end position="443"/>
    </location>
</feature>
<dbReference type="Pfam" id="PF01554">
    <property type="entry name" value="MatE"/>
    <property type="match status" value="2"/>
</dbReference>
<feature type="transmembrane region" description="Helical" evidence="7">
    <location>
        <begin position="247"/>
        <end position="268"/>
    </location>
</feature>
<dbReference type="GO" id="GO:0042910">
    <property type="term" value="F:xenobiotic transmembrane transporter activity"/>
    <property type="evidence" value="ECO:0007669"/>
    <property type="project" value="InterPro"/>
</dbReference>
<evidence type="ECO:0000256" key="7">
    <source>
        <dbReference type="SAM" id="Phobius"/>
    </source>
</evidence>
<evidence type="ECO:0000256" key="4">
    <source>
        <dbReference type="ARBA" id="ARBA00022692"/>
    </source>
</evidence>
<dbReference type="AlphaFoldDB" id="U5T7R8"/>
<comment type="similarity">
    <text evidence="2">Belongs to the multi antimicrobial extrusion (MATE) (TC 2.A.66.1) family.</text>
</comment>
<dbReference type="KEGG" id="spiu:SPICUR_06510"/>
<dbReference type="InterPro" id="IPR044644">
    <property type="entry name" value="DinF-like"/>
</dbReference>
<evidence type="ECO:0008006" key="10">
    <source>
        <dbReference type="Google" id="ProtNLM"/>
    </source>
</evidence>
<evidence type="ECO:0000256" key="1">
    <source>
        <dbReference type="ARBA" id="ARBA00004141"/>
    </source>
</evidence>
<dbReference type="STRING" id="1335757.SPICUR_06510"/>
<keyword evidence="6 7" id="KW-0472">Membrane</keyword>
<dbReference type="PATRIC" id="fig|1335757.3.peg.1272"/>
<evidence type="ECO:0000256" key="3">
    <source>
        <dbReference type="ARBA" id="ARBA00022448"/>
    </source>
</evidence>
<protein>
    <recommendedName>
        <fullName evidence="10">Multidrug transporter MatE</fullName>
    </recommendedName>
</protein>
<sequence>MVFMVTDYSSPDTGRTPLSPRRRVFALAWPLIVSNLTVPLLGLVDTAVVGHLPDSRFLGGVTLGATLFSFLYWGFGFLRMGTTGLAAQACGRDDLDDLIRLLGQSLALAGLIGVALIALHPVLIPLGLQLLDGSAAVTAEADLYARIRILSAPAVLANYALIGWFLGRGYSRVTLLLMIINNAANIVLDLVFVVGLEMTTDGVALASVIADYLTFVVGAGLALRAWHGWGWRRVSGVVADIAGYRRLVGVNLALFIRTLCLLFAFAFFHSRGAQLGDVTLAANAVLLQFVLLASYGLDGFAHATESLVGQQIGANDRHGFRRVVGAAIEWSLATAAVASLGFALGGEALIALLTDLPEVQAMAERFLPWMIAMPILAVGSYLLDGLFIGATRTGAMRDTMILAVAGFYLPVWWFSQSLGNHGLWLAFVSFTVARSLLLGAVFWRSWRRGYWFA</sequence>
<dbReference type="Proteomes" id="UP000017640">
    <property type="component" value="Chromosome"/>
</dbReference>
<dbReference type="InterPro" id="IPR050222">
    <property type="entry name" value="MATE_MdtK"/>
</dbReference>
<reference evidence="8 9" key="1">
    <citation type="journal article" date="2013" name="BMC Genomics">
        <title>Genomes of "Spiribacter", a streamlined, successful halophilic bacterium.</title>
        <authorList>
            <person name="Lopez-Perez M."/>
            <person name="Ghai R."/>
            <person name="Leon M.J."/>
            <person name="Rodriguez-Olmos A."/>
            <person name="Copa-Patino J.L."/>
            <person name="Soliveri J."/>
            <person name="Sanchez-Porro C."/>
            <person name="Ventosa A."/>
            <person name="Rodriguez-Valera F."/>
        </authorList>
    </citation>
    <scope>NUCLEOTIDE SEQUENCE [LARGE SCALE GENOMIC DNA]</scope>
    <source>
        <strain evidence="8 9">UAH-SP71</strain>
    </source>
</reference>
<feature type="transmembrane region" description="Helical" evidence="7">
    <location>
        <begin position="24"/>
        <end position="44"/>
    </location>
</feature>
<feature type="transmembrane region" description="Helical" evidence="7">
    <location>
        <begin position="56"/>
        <end position="78"/>
    </location>
</feature>
<feature type="transmembrane region" description="Helical" evidence="7">
    <location>
        <begin position="202"/>
        <end position="226"/>
    </location>
</feature>
<organism evidence="8 9">
    <name type="scientific">Spiribacter curvatus</name>
    <dbReference type="NCBI Taxonomy" id="1335757"/>
    <lineage>
        <taxon>Bacteria</taxon>
        <taxon>Pseudomonadati</taxon>
        <taxon>Pseudomonadota</taxon>
        <taxon>Gammaproteobacteria</taxon>
        <taxon>Chromatiales</taxon>
        <taxon>Ectothiorhodospiraceae</taxon>
        <taxon>Spiribacter</taxon>
    </lineage>
</organism>
<dbReference type="CDD" id="cd13136">
    <property type="entry name" value="MATE_DinF_like"/>
    <property type="match status" value="1"/>
</dbReference>
<dbReference type="NCBIfam" id="TIGR00797">
    <property type="entry name" value="matE"/>
    <property type="match status" value="1"/>
</dbReference>
<gene>
    <name evidence="8" type="ORF">SPICUR_06510</name>
</gene>
<dbReference type="GO" id="GO:0015297">
    <property type="term" value="F:antiporter activity"/>
    <property type="evidence" value="ECO:0007669"/>
    <property type="project" value="InterPro"/>
</dbReference>
<evidence type="ECO:0000313" key="8">
    <source>
        <dbReference type="EMBL" id="AGY92267.1"/>
    </source>
</evidence>
<feature type="transmembrane region" description="Helical" evidence="7">
    <location>
        <begin position="330"/>
        <end position="354"/>
    </location>
</feature>
<accession>U5T7R8</accession>
<comment type="subcellular location">
    <subcellularLocation>
        <location evidence="1">Membrane</location>
        <topology evidence="1">Multi-pass membrane protein</topology>
    </subcellularLocation>
</comment>
<keyword evidence="3" id="KW-0813">Transport</keyword>
<dbReference type="EMBL" id="CP005990">
    <property type="protein sequence ID" value="AGY92267.1"/>
    <property type="molecule type" value="Genomic_DNA"/>
</dbReference>
<feature type="transmembrane region" description="Helical" evidence="7">
    <location>
        <begin position="280"/>
        <end position="297"/>
    </location>
</feature>
<evidence type="ECO:0000313" key="9">
    <source>
        <dbReference type="Proteomes" id="UP000017640"/>
    </source>
</evidence>
<keyword evidence="4 7" id="KW-0812">Transmembrane</keyword>
<feature type="transmembrane region" description="Helical" evidence="7">
    <location>
        <begin position="143"/>
        <end position="166"/>
    </location>
</feature>
<keyword evidence="9" id="KW-1185">Reference proteome</keyword>
<evidence type="ECO:0000256" key="6">
    <source>
        <dbReference type="ARBA" id="ARBA00023136"/>
    </source>
</evidence>
<keyword evidence="5 7" id="KW-1133">Transmembrane helix</keyword>
<dbReference type="InterPro" id="IPR002528">
    <property type="entry name" value="MATE_fam"/>
</dbReference>
<evidence type="ECO:0000256" key="2">
    <source>
        <dbReference type="ARBA" id="ARBA00010199"/>
    </source>
</evidence>
<dbReference type="PANTHER" id="PTHR43298:SF2">
    <property type="entry name" value="FMN_FAD EXPORTER YEEO-RELATED"/>
    <property type="match status" value="1"/>
</dbReference>
<feature type="transmembrane region" description="Helical" evidence="7">
    <location>
        <begin position="399"/>
        <end position="415"/>
    </location>
</feature>
<feature type="transmembrane region" description="Helical" evidence="7">
    <location>
        <begin position="173"/>
        <end position="196"/>
    </location>
</feature>
<dbReference type="eggNOG" id="COG0534">
    <property type="taxonomic scope" value="Bacteria"/>
</dbReference>
<dbReference type="HOGENOM" id="CLU_012893_16_0_6"/>
<feature type="transmembrane region" description="Helical" evidence="7">
    <location>
        <begin position="98"/>
        <end position="123"/>
    </location>
</feature>
<name>U5T7R8_9GAMM</name>
<dbReference type="PANTHER" id="PTHR43298">
    <property type="entry name" value="MULTIDRUG RESISTANCE PROTEIN NORM-RELATED"/>
    <property type="match status" value="1"/>
</dbReference>
<dbReference type="GO" id="GO:0005886">
    <property type="term" value="C:plasma membrane"/>
    <property type="evidence" value="ECO:0007669"/>
    <property type="project" value="TreeGrafter"/>
</dbReference>